<accession>A0A7L4ZHI9</accession>
<dbReference type="KEGG" id="kan:IMCC3317_12470"/>
<protein>
    <submittedName>
        <fullName evidence="1">Uncharacterized protein</fullName>
    </submittedName>
</protein>
<dbReference type="Proteomes" id="UP000464657">
    <property type="component" value="Chromosome"/>
</dbReference>
<reference evidence="1 2" key="1">
    <citation type="journal article" date="2013" name="Int. J. Syst. Evol. Microbiol.">
        <title>Kordia antarctica sp. nov., isolated from Antarctic seawater.</title>
        <authorList>
            <person name="Baek K."/>
            <person name="Choi A."/>
            <person name="Kang I."/>
            <person name="Lee K."/>
            <person name="Cho J.C."/>
        </authorList>
    </citation>
    <scope>NUCLEOTIDE SEQUENCE [LARGE SCALE GENOMIC DNA]</scope>
    <source>
        <strain evidence="1 2">IMCC3317</strain>
    </source>
</reference>
<sequence>MKINSLAKGTLKNSFDELHEDLPIFFKKIKVNEYQNDINGQGVSLFDEFSVYNSKLSSCRHSPKPISKLHTK</sequence>
<evidence type="ECO:0000313" key="2">
    <source>
        <dbReference type="Proteomes" id="UP000464657"/>
    </source>
</evidence>
<evidence type="ECO:0000313" key="1">
    <source>
        <dbReference type="EMBL" id="QHI35899.1"/>
    </source>
</evidence>
<name>A0A7L4ZHI9_9FLAO</name>
<proteinExistence type="predicted"/>
<dbReference type="EMBL" id="CP019288">
    <property type="protein sequence ID" value="QHI35899.1"/>
    <property type="molecule type" value="Genomic_DNA"/>
</dbReference>
<dbReference type="AlphaFoldDB" id="A0A7L4ZHI9"/>
<organism evidence="1 2">
    <name type="scientific">Kordia antarctica</name>
    <dbReference type="NCBI Taxonomy" id="1218801"/>
    <lineage>
        <taxon>Bacteria</taxon>
        <taxon>Pseudomonadati</taxon>
        <taxon>Bacteroidota</taxon>
        <taxon>Flavobacteriia</taxon>
        <taxon>Flavobacteriales</taxon>
        <taxon>Flavobacteriaceae</taxon>
        <taxon>Kordia</taxon>
    </lineage>
</organism>
<keyword evidence="2" id="KW-1185">Reference proteome</keyword>
<gene>
    <name evidence="1" type="ORF">IMCC3317_12470</name>
</gene>